<comment type="caution">
    <text evidence="1">The sequence shown here is derived from an EMBL/GenBank/DDBJ whole genome shotgun (WGS) entry which is preliminary data.</text>
</comment>
<evidence type="ECO:0000313" key="1">
    <source>
        <dbReference type="EMBL" id="KZM97292.1"/>
    </source>
</evidence>
<organism evidence="1">
    <name type="scientific">Daucus carota subsp. sativus</name>
    <name type="common">Carrot</name>
    <dbReference type="NCBI Taxonomy" id="79200"/>
    <lineage>
        <taxon>Eukaryota</taxon>
        <taxon>Viridiplantae</taxon>
        <taxon>Streptophyta</taxon>
        <taxon>Embryophyta</taxon>
        <taxon>Tracheophyta</taxon>
        <taxon>Spermatophyta</taxon>
        <taxon>Magnoliopsida</taxon>
        <taxon>eudicotyledons</taxon>
        <taxon>Gunneridae</taxon>
        <taxon>Pentapetalae</taxon>
        <taxon>asterids</taxon>
        <taxon>campanulids</taxon>
        <taxon>Apiales</taxon>
        <taxon>Apiaceae</taxon>
        <taxon>Apioideae</taxon>
        <taxon>Scandiceae</taxon>
        <taxon>Daucinae</taxon>
        <taxon>Daucus</taxon>
        <taxon>Daucus sect. Daucus</taxon>
    </lineage>
</organism>
<name>A0A162A7F0_DAUCS</name>
<reference evidence="1" key="1">
    <citation type="journal article" date="2016" name="Nat. Genet.">
        <title>A high-quality carrot genome assembly provides new insights into carotenoid accumulation and asterid genome evolution.</title>
        <authorList>
            <person name="Iorizzo M."/>
            <person name="Ellison S."/>
            <person name="Senalik D."/>
            <person name="Zeng P."/>
            <person name="Satapoomin P."/>
            <person name="Huang J."/>
            <person name="Bowman M."/>
            <person name="Iovene M."/>
            <person name="Sanseverino W."/>
            <person name="Cavagnaro P."/>
            <person name="Yildiz M."/>
            <person name="Macko-Podgorni A."/>
            <person name="Moranska E."/>
            <person name="Grzebelus E."/>
            <person name="Grzebelus D."/>
            <person name="Ashrafi H."/>
            <person name="Zheng Z."/>
            <person name="Cheng S."/>
            <person name="Spooner D."/>
            <person name="Van Deynze A."/>
            <person name="Simon P."/>
        </authorList>
    </citation>
    <scope>NUCLEOTIDE SEQUENCE [LARGE SCALE GENOMIC DNA]</scope>
    <source>
        <tissue evidence="1">Leaf</tissue>
    </source>
</reference>
<accession>A0A162A7F0</accession>
<protein>
    <submittedName>
        <fullName evidence="1">Uncharacterized protein</fullName>
    </submittedName>
</protein>
<dbReference type="AlphaFoldDB" id="A0A162A7F0"/>
<gene>
    <name evidence="1" type="ORF">DCAR_015346</name>
</gene>
<dbReference type="EMBL" id="LNRQ01000004">
    <property type="protein sequence ID" value="KZM97292.1"/>
    <property type="molecule type" value="Genomic_DNA"/>
</dbReference>
<proteinExistence type="predicted"/>
<dbReference type="Gramene" id="KZM97292">
    <property type="protein sequence ID" value="KZM97292"/>
    <property type="gene ID" value="DCAR_015346"/>
</dbReference>
<sequence length="59" mass="6408">MCVGAQRSLYDVNGVETPSMLSFFILDEIGHLSYSAFHFCGQIPAVGEPQQPPPDLPLS</sequence>